<comment type="caution">
    <text evidence="1">The sequence shown here is derived from an EMBL/GenBank/DDBJ whole genome shotgun (WGS) entry which is preliminary data.</text>
</comment>
<dbReference type="Proteomes" id="UP000828390">
    <property type="component" value="Unassembled WGS sequence"/>
</dbReference>
<accession>A0A9D4HQC1</accession>
<dbReference type="AlphaFoldDB" id="A0A9D4HQC1"/>
<gene>
    <name evidence="1" type="ORF">DPMN_053017</name>
</gene>
<dbReference type="EMBL" id="JAIWYP010000012">
    <property type="protein sequence ID" value="KAH3727090.1"/>
    <property type="molecule type" value="Genomic_DNA"/>
</dbReference>
<reference evidence="1" key="1">
    <citation type="journal article" date="2019" name="bioRxiv">
        <title>The Genome of the Zebra Mussel, Dreissena polymorpha: A Resource for Invasive Species Research.</title>
        <authorList>
            <person name="McCartney M.A."/>
            <person name="Auch B."/>
            <person name="Kono T."/>
            <person name="Mallez S."/>
            <person name="Zhang Y."/>
            <person name="Obille A."/>
            <person name="Becker A."/>
            <person name="Abrahante J.E."/>
            <person name="Garbe J."/>
            <person name="Badalamenti J.P."/>
            <person name="Herman A."/>
            <person name="Mangelson H."/>
            <person name="Liachko I."/>
            <person name="Sullivan S."/>
            <person name="Sone E.D."/>
            <person name="Koren S."/>
            <person name="Silverstein K.A.T."/>
            <person name="Beckman K.B."/>
            <person name="Gohl D.M."/>
        </authorList>
    </citation>
    <scope>NUCLEOTIDE SEQUENCE</scope>
    <source>
        <strain evidence="1">Duluth1</strain>
        <tissue evidence="1">Whole animal</tissue>
    </source>
</reference>
<keyword evidence="2" id="KW-1185">Reference proteome</keyword>
<sequence>MQQAIESFVEVDVVEEEFTLVLQVNLIDASAVVDLFHCVPQRSESSLLFVQQFHGPTFQSVLLLPVSHLFINFDKLLLNPRLLCLLHFLPHLPVCSLVFES</sequence>
<reference evidence="1" key="2">
    <citation type="submission" date="2020-11" db="EMBL/GenBank/DDBJ databases">
        <authorList>
            <person name="McCartney M.A."/>
            <person name="Auch B."/>
            <person name="Kono T."/>
            <person name="Mallez S."/>
            <person name="Becker A."/>
            <person name="Gohl D.M."/>
            <person name="Silverstein K.A.T."/>
            <person name="Koren S."/>
            <person name="Bechman K.B."/>
            <person name="Herman A."/>
            <person name="Abrahante J.E."/>
            <person name="Garbe J."/>
        </authorList>
    </citation>
    <scope>NUCLEOTIDE SEQUENCE</scope>
    <source>
        <strain evidence="1">Duluth1</strain>
        <tissue evidence="1">Whole animal</tissue>
    </source>
</reference>
<protein>
    <submittedName>
        <fullName evidence="1">Uncharacterized protein</fullName>
    </submittedName>
</protein>
<organism evidence="1 2">
    <name type="scientific">Dreissena polymorpha</name>
    <name type="common">Zebra mussel</name>
    <name type="synonym">Mytilus polymorpha</name>
    <dbReference type="NCBI Taxonomy" id="45954"/>
    <lineage>
        <taxon>Eukaryota</taxon>
        <taxon>Metazoa</taxon>
        <taxon>Spiralia</taxon>
        <taxon>Lophotrochozoa</taxon>
        <taxon>Mollusca</taxon>
        <taxon>Bivalvia</taxon>
        <taxon>Autobranchia</taxon>
        <taxon>Heteroconchia</taxon>
        <taxon>Euheterodonta</taxon>
        <taxon>Imparidentia</taxon>
        <taxon>Neoheterodontei</taxon>
        <taxon>Myida</taxon>
        <taxon>Dreissenoidea</taxon>
        <taxon>Dreissenidae</taxon>
        <taxon>Dreissena</taxon>
    </lineage>
</organism>
<evidence type="ECO:0000313" key="2">
    <source>
        <dbReference type="Proteomes" id="UP000828390"/>
    </source>
</evidence>
<proteinExistence type="predicted"/>
<evidence type="ECO:0000313" key="1">
    <source>
        <dbReference type="EMBL" id="KAH3727090.1"/>
    </source>
</evidence>
<name>A0A9D4HQC1_DREPO</name>